<evidence type="ECO:0000313" key="3">
    <source>
        <dbReference type="EMBL" id="NMH59873.1"/>
    </source>
</evidence>
<feature type="chain" id="PRO_5047072349" evidence="1">
    <location>
        <begin position="29"/>
        <end position="272"/>
    </location>
</feature>
<dbReference type="Pfam" id="PF04784">
    <property type="entry name" value="DUF547"/>
    <property type="match status" value="1"/>
</dbReference>
<dbReference type="EMBL" id="JAATNW010000004">
    <property type="protein sequence ID" value="NMH59873.1"/>
    <property type="molecule type" value="Genomic_DNA"/>
</dbReference>
<proteinExistence type="predicted"/>
<dbReference type="Proteomes" id="UP000709336">
    <property type="component" value="Unassembled WGS sequence"/>
</dbReference>
<evidence type="ECO:0000259" key="2">
    <source>
        <dbReference type="Pfam" id="PF04784"/>
    </source>
</evidence>
<dbReference type="PANTHER" id="PTHR46361">
    <property type="entry name" value="ELECTRON CARRIER/ PROTEIN DISULFIDE OXIDOREDUCTASE"/>
    <property type="match status" value="1"/>
</dbReference>
<reference evidence="3 4" key="1">
    <citation type="submission" date="2020-03" db="EMBL/GenBank/DDBJ databases">
        <title>Alteromonas ponticola sp. nov., isolated from seawater.</title>
        <authorList>
            <person name="Yoon J.-H."/>
            <person name="Kim Y.-O."/>
        </authorList>
    </citation>
    <scope>NUCLEOTIDE SEQUENCE [LARGE SCALE GENOMIC DNA]</scope>
    <source>
        <strain evidence="3 4">MYP5</strain>
    </source>
</reference>
<protein>
    <submittedName>
        <fullName evidence="3">DUF547 domain-containing protein</fullName>
    </submittedName>
</protein>
<name>A0ABX1R287_9ALTE</name>
<organism evidence="3 4">
    <name type="scientific">Alteromonas ponticola</name>
    <dbReference type="NCBI Taxonomy" id="2720613"/>
    <lineage>
        <taxon>Bacteria</taxon>
        <taxon>Pseudomonadati</taxon>
        <taxon>Pseudomonadota</taxon>
        <taxon>Gammaproteobacteria</taxon>
        <taxon>Alteromonadales</taxon>
        <taxon>Alteromonadaceae</taxon>
        <taxon>Alteromonas/Salinimonas group</taxon>
        <taxon>Alteromonas</taxon>
    </lineage>
</organism>
<keyword evidence="1" id="KW-0732">Signal</keyword>
<sequence length="272" mass="30807">MHGVVSRYCQASVFGALLVIFCCSSVFANEGLHNGWDKLLKKHVVASKEGYDTRVDYAGFIEDKASLQAYLAELAAVTQENYRGWSAHQQLAFLINAYNAHTVALVIEHYADIDSIRDIGGFFSSPWSKKIAPLLGEVRTLDEIEHDMIRSDKGFNEPRIHFAVNCASIGCPALRRQAYRGDVLETQLAEQTRLFLSDPSRNRFAEGKLLVSKIFNWYEDDFEQWRGLSGLRAFLAQYAQALSLNNADANRLRDGEIPITFLDYDWSLNEVR</sequence>
<accession>A0ABX1R287</accession>
<dbReference type="PANTHER" id="PTHR46361:SF3">
    <property type="entry name" value="ELECTRON CARRIER_ PROTEIN DISULFIDE OXIDOREDUCTASE"/>
    <property type="match status" value="1"/>
</dbReference>
<dbReference type="RefSeq" id="WP_169210449.1">
    <property type="nucleotide sequence ID" value="NZ_JAATNW010000004.1"/>
</dbReference>
<dbReference type="InterPro" id="IPR006869">
    <property type="entry name" value="DUF547"/>
</dbReference>
<feature type="signal peptide" evidence="1">
    <location>
        <begin position="1"/>
        <end position="28"/>
    </location>
</feature>
<evidence type="ECO:0000313" key="4">
    <source>
        <dbReference type="Proteomes" id="UP000709336"/>
    </source>
</evidence>
<feature type="domain" description="DUF547" evidence="2">
    <location>
        <begin position="83"/>
        <end position="196"/>
    </location>
</feature>
<comment type="caution">
    <text evidence="3">The sequence shown here is derived from an EMBL/GenBank/DDBJ whole genome shotgun (WGS) entry which is preliminary data.</text>
</comment>
<evidence type="ECO:0000256" key="1">
    <source>
        <dbReference type="SAM" id="SignalP"/>
    </source>
</evidence>
<gene>
    <name evidence="3" type="ORF">HCJ96_07590</name>
</gene>
<keyword evidence="4" id="KW-1185">Reference proteome</keyword>